<evidence type="ECO:0000313" key="3">
    <source>
        <dbReference type="Proteomes" id="UP000192477"/>
    </source>
</evidence>
<comment type="caution">
    <text evidence="2">The sequence shown here is derived from an EMBL/GenBank/DDBJ whole genome shotgun (WGS) entry which is preliminary data.</text>
</comment>
<proteinExistence type="predicted"/>
<reference evidence="2 3" key="1">
    <citation type="journal article" date="2017" name="BMC Microbiol.">
        <title>Comparative genomics of Enterococcus spp. isolated from bovine feces.</title>
        <authorList>
            <person name="Beukers A.G."/>
            <person name="Zaheer R."/>
            <person name="Goji N."/>
            <person name="Amoako K.K."/>
            <person name="Chaves A.V."/>
            <person name="Ward M.P."/>
            <person name="McAllister T.A."/>
        </authorList>
    </citation>
    <scope>NUCLEOTIDE SEQUENCE [LARGE SCALE GENOMIC DNA]</scope>
    <source>
        <strain evidence="2 3">F1129D 143</strain>
    </source>
</reference>
<gene>
    <name evidence="2" type="ORF">BH747_05875</name>
</gene>
<name>A0A1V8YD84_9ENTE</name>
<dbReference type="RefSeq" id="WP_081183310.1">
    <property type="nucleotide sequence ID" value="NZ_MJEA01000004.1"/>
</dbReference>
<dbReference type="AlphaFoldDB" id="A0A1V8YD84"/>
<accession>A0A1V8YD84</accession>
<dbReference type="Proteomes" id="UP000192477">
    <property type="component" value="Unassembled WGS sequence"/>
</dbReference>
<dbReference type="STRING" id="112904.BH747_05875"/>
<evidence type="ECO:0000256" key="1">
    <source>
        <dbReference type="SAM" id="Coils"/>
    </source>
</evidence>
<evidence type="ECO:0000313" key="2">
    <source>
        <dbReference type="EMBL" id="OQO70549.1"/>
    </source>
</evidence>
<feature type="coiled-coil region" evidence="1">
    <location>
        <begin position="27"/>
        <end position="54"/>
    </location>
</feature>
<organism evidence="2 3">
    <name type="scientific">Enterococcus villorum</name>
    <dbReference type="NCBI Taxonomy" id="112904"/>
    <lineage>
        <taxon>Bacteria</taxon>
        <taxon>Bacillati</taxon>
        <taxon>Bacillota</taxon>
        <taxon>Bacilli</taxon>
        <taxon>Lactobacillales</taxon>
        <taxon>Enterococcaceae</taxon>
        <taxon>Enterococcus</taxon>
    </lineage>
</organism>
<dbReference type="EMBL" id="MJEA01000004">
    <property type="protein sequence ID" value="OQO70549.1"/>
    <property type="molecule type" value="Genomic_DNA"/>
</dbReference>
<sequence length="90" mass="10922">MFKQAQKIGRKRGIKKKIRSILQRIYLARMRRQKRTAEEIRKKTQRKNANVENLIEIKENCLIDKNRPSKKNKKKKIFCYAESKKNLITY</sequence>
<keyword evidence="1" id="KW-0175">Coiled coil</keyword>
<protein>
    <submittedName>
        <fullName evidence="2">Uncharacterized protein</fullName>
    </submittedName>
</protein>